<evidence type="ECO:0000313" key="3">
    <source>
        <dbReference type="Proteomes" id="UP000662783"/>
    </source>
</evidence>
<feature type="transmembrane region" description="Helical" evidence="1">
    <location>
        <begin position="202"/>
        <end position="221"/>
    </location>
</feature>
<dbReference type="EMBL" id="CP070608">
    <property type="protein sequence ID" value="QSE98354.1"/>
    <property type="molecule type" value="Genomic_DNA"/>
</dbReference>
<feature type="transmembrane region" description="Helical" evidence="1">
    <location>
        <begin position="12"/>
        <end position="31"/>
    </location>
</feature>
<evidence type="ECO:0008006" key="4">
    <source>
        <dbReference type="Google" id="ProtNLM"/>
    </source>
</evidence>
<name>A0A974WGY2_9BACT</name>
<feature type="transmembrane region" description="Helical" evidence="1">
    <location>
        <begin position="37"/>
        <end position="57"/>
    </location>
</feature>
<dbReference type="Proteomes" id="UP000662783">
    <property type="component" value="Chromosome"/>
</dbReference>
<feature type="transmembrane region" description="Helical" evidence="1">
    <location>
        <begin position="78"/>
        <end position="98"/>
    </location>
</feature>
<feature type="transmembrane region" description="Helical" evidence="1">
    <location>
        <begin position="136"/>
        <end position="154"/>
    </location>
</feature>
<gene>
    <name evidence="2" type="ORF">JR347_04560</name>
</gene>
<keyword evidence="1" id="KW-0472">Membrane</keyword>
<evidence type="ECO:0000256" key="1">
    <source>
        <dbReference type="SAM" id="Phobius"/>
    </source>
</evidence>
<dbReference type="KEGG" id="fuv:JR347_04560"/>
<feature type="transmembrane region" description="Helical" evidence="1">
    <location>
        <begin position="227"/>
        <end position="247"/>
    </location>
</feature>
<feature type="transmembrane region" description="Helical" evidence="1">
    <location>
        <begin position="104"/>
        <end position="124"/>
    </location>
</feature>
<keyword evidence="3" id="KW-1185">Reference proteome</keyword>
<keyword evidence="1" id="KW-0812">Transmembrane</keyword>
<feature type="transmembrane region" description="Helical" evidence="1">
    <location>
        <begin position="160"/>
        <end position="181"/>
    </location>
</feature>
<dbReference type="AlphaFoldDB" id="A0A974WGY2"/>
<proteinExistence type="predicted"/>
<reference evidence="2" key="1">
    <citation type="submission" date="2021-02" db="EMBL/GenBank/DDBJ databases">
        <title>Fulvivirga sp. S481 isolated from sea water.</title>
        <authorList>
            <person name="Bae S.S."/>
            <person name="Baek K."/>
        </authorList>
    </citation>
    <scope>NUCLEOTIDE SEQUENCE</scope>
    <source>
        <strain evidence="2">S481</strain>
    </source>
</reference>
<sequence>MSLFSYKTISLLSIDVAVGAVISSAFIAKVFAVEVDVITYLVLGLVVWAIYTFDHLLDAKISVSGVQLERYKFHNEKFIPISLLLIVSLLTILGLIFFLPKNVILYGTALGLLVIIYFVSIHLLPWRVVYHKEITAALAYFMGILIGPISSLNLPLQTEHFIFLLCYFLIVLMNLIIFSGFDRTTDEINNFSSIHRVMGYRSMKYAIAILSVLILLFSWLVFMNFGWIASTVLCSMFVVLLGIYSFSSRPWVCKYYRIAGDGIFLLPAVYFL</sequence>
<protein>
    <recommendedName>
        <fullName evidence="4">Prenyltransferase</fullName>
    </recommendedName>
</protein>
<organism evidence="2 3">
    <name type="scientific">Fulvivirga lutea</name>
    <dbReference type="NCBI Taxonomy" id="2810512"/>
    <lineage>
        <taxon>Bacteria</taxon>
        <taxon>Pseudomonadati</taxon>
        <taxon>Bacteroidota</taxon>
        <taxon>Cytophagia</taxon>
        <taxon>Cytophagales</taxon>
        <taxon>Fulvivirgaceae</taxon>
        <taxon>Fulvivirga</taxon>
    </lineage>
</organism>
<keyword evidence="1" id="KW-1133">Transmembrane helix</keyword>
<accession>A0A974WGY2</accession>
<evidence type="ECO:0000313" key="2">
    <source>
        <dbReference type="EMBL" id="QSE98354.1"/>
    </source>
</evidence>
<dbReference type="RefSeq" id="WP_205722868.1">
    <property type="nucleotide sequence ID" value="NZ_CP070608.1"/>
</dbReference>